<dbReference type="Pfam" id="PF05978">
    <property type="entry name" value="UNC-93"/>
    <property type="match status" value="1"/>
</dbReference>
<evidence type="ECO:0008006" key="10">
    <source>
        <dbReference type="Google" id="ProtNLM"/>
    </source>
</evidence>
<accession>A0A507FFL4</accession>
<feature type="transmembrane region" description="Helical" evidence="6">
    <location>
        <begin position="1046"/>
        <end position="1066"/>
    </location>
</feature>
<feature type="transmembrane region" description="Helical" evidence="6">
    <location>
        <begin position="416"/>
        <end position="436"/>
    </location>
</feature>
<evidence type="ECO:0000256" key="4">
    <source>
        <dbReference type="ARBA" id="ARBA00022989"/>
    </source>
</evidence>
<feature type="transmembrane region" description="Helical" evidence="6">
    <location>
        <begin position="335"/>
        <end position="357"/>
    </location>
</feature>
<sequence>MNFVLSLLLALFSISLANATNATVPVKHKLSQLPGPTLPAIEINPIFLGNARHQTHLLNFYEHISSASSGWWSVLEQYGITPGKLNSAGQLNVTAPKHAIDDAKDIQPMLFRLIQQGALKPNPNSYYPIHLGPEINVTWYGQRSCKHFAAYHSTLDIRALNKTTPYIAYAVILDDCGGRLRGPDLATYQASHELSEAATNPLAGIALDIFYKQGPPGLLSAAKYLAWFDLATSNPDGEVADLCEGPGLVPYDSVCLGEETFTVAKLWSNEEDACVVSTGCIQYGFGTRVLQSLGVPGWVLGIVWLAGPLGGLGIQPLVGAMSDTCTSTWGRRRPFIVGAAATVVLALFVIAVCSGGSGEVGAPIDGEKINTASTAITATVAGFYLLDFSLNALTAAARALIVDVTPPHLQADANSWAARMSALGTILGFFTGFVNLPVFFGTDQYPEASFVPASQFKILCLCCSAILLVTASITCVSVIEVPFHANMGVVLETGRLLSADGVPDIQATLIHRAWMQPFADVWNGFHKLPKNISKICLIQFWAWIAWFPFLFYASPWVASKYIPNIVAPVGQSASLYDQKASDSEDATRAGSFALLLNSIVSLATMVIIPRWIGTVCTSRSRLYIPLLLHIWAFSLVSFAFLLECTAYVKSVYGASLVIALMGVPWGIATWIPLGIISEYLSSNEPVELRCGFENDVHRQSIQSDNESQLSAGVVLGIHNVYIVIPQLISTLLTSAVFWMEQEAGPDAPLERDQDLFGLCLRLGSFSALVAAFLAYRASRNLSLDHRLNDVRILGVSFFFLFGSQSTISTLSSTVLPPWIAFRAGALLYLSFALFNVAVASRVVDTLGARAALFVSALTYLVYNAANIAALINTGHESFQAGVMIPAALLNGLGAAVIWTSQGIYVARCAGPSSLGRYSGTFFGFMWSSGVIGPLFSSSLLQMQIDKVVVFEALTAISLIALVLMAYLWLARPEPSNPAHDANEVVNREGDEAMLPPATTLSLLLNPSMILLMPLSYLIGFEQAFYGGSLPLFVRTNDPNADLAMKLYLRATLGVVITITAFTIGGFTDRYGSRPMVVVSALIHIAQKLVGTLFARNELSQAYSAYKFHTSVGTALCFFFSGYTLDASGVPDMLLWAPLFLVLAAATVVCTWVVTKPRAVYAAI</sequence>
<comment type="caution">
    <text evidence="8">The sequence shown here is derived from an EMBL/GenBank/DDBJ whole genome shotgun (WGS) entry which is preliminary data.</text>
</comment>
<dbReference type="GO" id="GO:0005886">
    <property type="term" value="C:plasma membrane"/>
    <property type="evidence" value="ECO:0007669"/>
    <property type="project" value="TreeGrafter"/>
</dbReference>
<evidence type="ECO:0000313" key="9">
    <source>
        <dbReference type="Proteomes" id="UP000320333"/>
    </source>
</evidence>
<keyword evidence="2" id="KW-0813">Transport</keyword>
<keyword evidence="5 6" id="KW-0472">Membrane</keyword>
<organism evidence="8 9">
    <name type="scientific">Chytriomyces confervae</name>
    <dbReference type="NCBI Taxonomy" id="246404"/>
    <lineage>
        <taxon>Eukaryota</taxon>
        <taxon>Fungi</taxon>
        <taxon>Fungi incertae sedis</taxon>
        <taxon>Chytridiomycota</taxon>
        <taxon>Chytridiomycota incertae sedis</taxon>
        <taxon>Chytridiomycetes</taxon>
        <taxon>Chytridiales</taxon>
        <taxon>Chytriomycetaceae</taxon>
        <taxon>Chytriomyces</taxon>
    </lineage>
</organism>
<dbReference type="InterPro" id="IPR010291">
    <property type="entry name" value="Ion_channel_UNC-93"/>
</dbReference>
<evidence type="ECO:0000256" key="1">
    <source>
        <dbReference type="ARBA" id="ARBA00004141"/>
    </source>
</evidence>
<feature type="transmembrane region" description="Helical" evidence="6">
    <location>
        <begin position="850"/>
        <end position="871"/>
    </location>
</feature>
<feature type="transmembrane region" description="Helical" evidence="6">
    <location>
        <begin position="819"/>
        <end position="838"/>
    </location>
</feature>
<feature type="transmembrane region" description="Helical" evidence="6">
    <location>
        <begin position="1072"/>
        <end position="1093"/>
    </location>
</feature>
<gene>
    <name evidence="8" type="ORF">CcCBS67573_g03793</name>
</gene>
<proteinExistence type="predicted"/>
<feature type="transmembrane region" description="Helical" evidence="6">
    <location>
        <begin position="369"/>
        <end position="386"/>
    </location>
</feature>
<feature type="transmembrane region" description="Helical" evidence="6">
    <location>
        <begin position="755"/>
        <end position="775"/>
    </location>
</feature>
<evidence type="ECO:0000256" key="3">
    <source>
        <dbReference type="ARBA" id="ARBA00022692"/>
    </source>
</evidence>
<feature type="transmembrane region" description="Helical" evidence="6">
    <location>
        <begin position="1003"/>
        <end position="1025"/>
    </location>
</feature>
<dbReference type="Gene3D" id="1.20.1250.20">
    <property type="entry name" value="MFS general substrate transporter like domains"/>
    <property type="match status" value="2"/>
</dbReference>
<dbReference type="AlphaFoldDB" id="A0A507FFL4"/>
<evidence type="ECO:0000256" key="2">
    <source>
        <dbReference type="ARBA" id="ARBA00022448"/>
    </source>
</evidence>
<comment type="subcellular location">
    <subcellularLocation>
        <location evidence="1">Membrane</location>
        <topology evidence="1">Multi-pass membrane protein</topology>
    </subcellularLocation>
</comment>
<feature type="chain" id="PRO_5021365588" description="Major facilitator superfamily (MFS) profile domain-containing protein" evidence="7">
    <location>
        <begin position="20"/>
        <end position="1163"/>
    </location>
</feature>
<dbReference type="PANTHER" id="PTHR19432:SF35">
    <property type="entry name" value="SOLUTE CARRIER FAMILY 45 MEMBER 3 ISOFORM X1"/>
    <property type="match status" value="1"/>
</dbReference>
<dbReference type="STRING" id="246404.A0A507FFL4"/>
<feature type="transmembrane region" description="Helical" evidence="6">
    <location>
        <begin position="592"/>
        <end position="612"/>
    </location>
</feature>
<keyword evidence="3 6" id="KW-0812">Transmembrane</keyword>
<feature type="transmembrane region" description="Helical" evidence="6">
    <location>
        <begin position="535"/>
        <end position="553"/>
    </location>
</feature>
<feature type="signal peptide" evidence="7">
    <location>
        <begin position="1"/>
        <end position="19"/>
    </location>
</feature>
<dbReference type="InterPro" id="IPR036259">
    <property type="entry name" value="MFS_trans_sf"/>
</dbReference>
<dbReference type="GO" id="GO:0008506">
    <property type="term" value="F:sucrose:proton symporter activity"/>
    <property type="evidence" value="ECO:0007669"/>
    <property type="project" value="TreeGrafter"/>
</dbReference>
<dbReference type="EMBL" id="QEAP01000102">
    <property type="protein sequence ID" value="TPX74932.1"/>
    <property type="molecule type" value="Genomic_DNA"/>
</dbReference>
<keyword evidence="9" id="KW-1185">Reference proteome</keyword>
<keyword evidence="4 6" id="KW-1133">Transmembrane helix</keyword>
<feature type="transmembrane region" description="Helical" evidence="6">
    <location>
        <begin position="1105"/>
        <end position="1122"/>
    </location>
</feature>
<feature type="transmembrane region" description="Helical" evidence="6">
    <location>
        <begin position="1134"/>
        <end position="1153"/>
    </location>
</feature>
<evidence type="ECO:0000256" key="5">
    <source>
        <dbReference type="ARBA" id="ARBA00023136"/>
    </source>
</evidence>
<feature type="transmembrane region" description="Helical" evidence="6">
    <location>
        <begin position="787"/>
        <end position="807"/>
    </location>
</feature>
<dbReference type="OrthoDB" id="28755at2759"/>
<dbReference type="PANTHER" id="PTHR19432">
    <property type="entry name" value="SUGAR TRANSPORTER"/>
    <property type="match status" value="1"/>
</dbReference>
<evidence type="ECO:0000313" key="8">
    <source>
        <dbReference type="EMBL" id="TPX74932.1"/>
    </source>
</evidence>
<name>A0A507FFL4_9FUNG</name>
<evidence type="ECO:0000256" key="6">
    <source>
        <dbReference type="SAM" id="Phobius"/>
    </source>
</evidence>
<feature type="transmembrane region" description="Helical" evidence="6">
    <location>
        <begin position="921"/>
        <end position="940"/>
    </location>
</feature>
<protein>
    <recommendedName>
        <fullName evidence="10">Major facilitator superfamily (MFS) profile domain-containing protein</fullName>
    </recommendedName>
</protein>
<dbReference type="SUPFAM" id="SSF103473">
    <property type="entry name" value="MFS general substrate transporter"/>
    <property type="match status" value="2"/>
</dbReference>
<feature type="transmembrane region" description="Helical" evidence="6">
    <location>
        <begin position="456"/>
        <end position="479"/>
    </location>
</feature>
<keyword evidence="7" id="KW-0732">Signal</keyword>
<dbReference type="Proteomes" id="UP000320333">
    <property type="component" value="Unassembled WGS sequence"/>
</dbReference>
<feature type="transmembrane region" description="Helical" evidence="6">
    <location>
        <begin position="947"/>
        <end position="969"/>
    </location>
</feature>
<evidence type="ECO:0000256" key="7">
    <source>
        <dbReference type="SAM" id="SignalP"/>
    </source>
</evidence>
<feature type="transmembrane region" description="Helical" evidence="6">
    <location>
        <begin position="624"/>
        <end position="648"/>
    </location>
</feature>
<feature type="transmembrane region" description="Helical" evidence="6">
    <location>
        <begin position="295"/>
        <end position="314"/>
    </location>
</feature>
<feature type="transmembrane region" description="Helical" evidence="6">
    <location>
        <begin position="654"/>
        <end position="676"/>
    </location>
</feature>
<reference evidence="8 9" key="1">
    <citation type="journal article" date="2019" name="Sci. Rep.">
        <title>Comparative genomics of chytrid fungi reveal insights into the obligate biotrophic and pathogenic lifestyle of Synchytrium endobioticum.</title>
        <authorList>
            <person name="van de Vossenberg B.T.L.H."/>
            <person name="Warris S."/>
            <person name="Nguyen H.D.T."/>
            <person name="van Gent-Pelzer M.P.E."/>
            <person name="Joly D.L."/>
            <person name="van de Geest H.C."/>
            <person name="Bonants P.J.M."/>
            <person name="Smith D.S."/>
            <person name="Levesque C.A."/>
            <person name="van der Lee T.A.J."/>
        </authorList>
    </citation>
    <scope>NUCLEOTIDE SEQUENCE [LARGE SCALE GENOMIC DNA]</scope>
    <source>
        <strain evidence="8 9">CBS 675.73</strain>
    </source>
</reference>